<keyword evidence="1" id="KW-0732">Signal</keyword>
<evidence type="ECO:0000313" key="2">
    <source>
        <dbReference type="EMBL" id="MDN4164984.1"/>
    </source>
</evidence>
<protein>
    <submittedName>
        <fullName evidence="2">Uncharacterized protein</fullName>
    </submittedName>
</protein>
<feature type="chain" id="PRO_5045565702" evidence="1">
    <location>
        <begin position="22"/>
        <end position="335"/>
    </location>
</feature>
<name>A0ABT8F3Y4_9BACT</name>
<dbReference type="EMBL" id="JAUHJS010000002">
    <property type="protein sequence ID" value="MDN4164984.1"/>
    <property type="molecule type" value="Genomic_DNA"/>
</dbReference>
<comment type="caution">
    <text evidence="2">The sequence shown here is derived from an EMBL/GenBank/DDBJ whole genome shotgun (WGS) entry which is preliminary data.</text>
</comment>
<feature type="signal peptide" evidence="1">
    <location>
        <begin position="1"/>
        <end position="21"/>
    </location>
</feature>
<dbReference type="Proteomes" id="UP001168552">
    <property type="component" value="Unassembled WGS sequence"/>
</dbReference>
<evidence type="ECO:0000313" key="3">
    <source>
        <dbReference type="Proteomes" id="UP001168552"/>
    </source>
</evidence>
<keyword evidence="3" id="KW-1185">Reference proteome</keyword>
<proteinExistence type="predicted"/>
<organism evidence="2 3">
    <name type="scientific">Shiella aurantiaca</name>
    <dbReference type="NCBI Taxonomy" id="3058365"/>
    <lineage>
        <taxon>Bacteria</taxon>
        <taxon>Pseudomonadati</taxon>
        <taxon>Bacteroidota</taxon>
        <taxon>Cytophagia</taxon>
        <taxon>Cytophagales</taxon>
        <taxon>Shiellaceae</taxon>
        <taxon>Shiella</taxon>
    </lineage>
</organism>
<sequence length="335" mass="38037">MYICKRIVPVLVLLLFGTAVFSQKTTVTYEELYDAPYDINKLFVGFQPIYGETFVTNVNLGFGLEATYFMNNKLDFRAHFRMPYYQGTDFERNVARQNENNLIVNAPFNFMYVEAGATYHIIDIEKDSKSKLPLYSKNYKGSKWASRVPQKMEVPNTKREVVGIRLGGIFFKSATDLVRATEKQNITLVDTEGGSFPANTHIYGNVTSPSIYIGGSLSWIKNFAAKPDKTFAVVTDDHIFTSFVDLLISPFVTVEDIRYGPVGNVQVFKGDQIKTSFLGFRMGVDGKFNREFSWAYGAEWGYRPTVQGRGFYSMIKVSFPVYSTNLDYSVEAFGR</sequence>
<evidence type="ECO:0000256" key="1">
    <source>
        <dbReference type="SAM" id="SignalP"/>
    </source>
</evidence>
<reference evidence="2" key="1">
    <citation type="submission" date="2023-06" db="EMBL/GenBank/DDBJ databases">
        <title>Cytophagales bacterium Strain LB-30, isolated from soil.</title>
        <authorList>
            <person name="Liu B."/>
        </authorList>
    </citation>
    <scope>NUCLEOTIDE SEQUENCE</scope>
    <source>
        <strain evidence="2">LB-30</strain>
    </source>
</reference>
<gene>
    <name evidence="2" type="ORF">QWY31_05690</name>
</gene>
<accession>A0ABT8F3Y4</accession>